<evidence type="ECO:0000313" key="17">
    <source>
        <dbReference type="EMBL" id="SCU80750.1"/>
    </source>
</evidence>
<dbReference type="Pfam" id="PF00176">
    <property type="entry name" value="SNF2-rel_dom"/>
    <property type="match status" value="1"/>
</dbReference>
<evidence type="ECO:0000256" key="8">
    <source>
        <dbReference type="ARBA" id="ARBA00022806"/>
    </source>
</evidence>
<dbReference type="STRING" id="1230905.A0A1G4IUR0"/>
<organism evidence="17 18">
    <name type="scientific">Lachancea mirantina</name>
    <dbReference type="NCBI Taxonomy" id="1230905"/>
    <lineage>
        <taxon>Eukaryota</taxon>
        <taxon>Fungi</taxon>
        <taxon>Dikarya</taxon>
        <taxon>Ascomycota</taxon>
        <taxon>Saccharomycotina</taxon>
        <taxon>Saccharomycetes</taxon>
        <taxon>Saccharomycetales</taxon>
        <taxon>Saccharomycetaceae</taxon>
        <taxon>Lachancea</taxon>
    </lineage>
</organism>
<keyword evidence="4" id="KW-0597">Phosphoprotein</keyword>
<dbReference type="GO" id="GO:0015616">
    <property type="term" value="F:DNA translocase activity"/>
    <property type="evidence" value="ECO:0007669"/>
    <property type="project" value="TreeGrafter"/>
</dbReference>
<keyword evidence="11" id="KW-0234">DNA repair</keyword>
<dbReference type="PROSITE" id="PS51194">
    <property type="entry name" value="HELICASE_CTER"/>
    <property type="match status" value="1"/>
</dbReference>
<dbReference type="Proteomes" id="UP000191024">
    <property type="component" value="Chromosome B"/>
</dbReference>
<dbReference type="InterPro" id="IPR027417">
    <property type="entry name" value="P-loop_NTPase"/>
</dbReference>
<feature type="region of interest" description="Disordered" evidence="14">
    <location>
        <begin position="72"/>
        <end position="92"/>
    </location>
</feature>
<evidence type="ECO:0000256" key="1">
    <source>
        <dbReference type="ARBA" id="ARBA00004123"/>
    </source>
</evidence>
<gene>
    <name evidence="17" type="ORF">LAMI_0B03576G</name>
</gene>
<dbReference type="Pfam" id="PF08658">
    <property type="entry name" value="Rad54_N"/>
    <property type="match status" value="1"/>
</dbReference>
<evidence type="ECO:0000256" key="13">
    <source>
        <dbReference type="ARBA" id="ARBA00047995"/>
    </source>
</evidence>
<dbReference type="SMART" id="SM00487">
    <property type="entry name" value="DEXDc"/>
    <property type="match status" value="1"/>
</dbReference>
<evidence type="ECO:0000256" key="4">
    <source>
        <dbReference type="ARBA" id="ARBA00022553"/>
    </source>
</evidence>
<feature type="domain" description="Helicase C-terminal" evidence="16">
    <location>
        <begin position="645"/>
        <end position="798"/>
    </location>
</feature>
<evidence type="ECO:0000256" key="2">
    <source>
        <dbReference type="ARBA" id="ARBA00007025"/>
    </source>
</evidence>
<dbReference type="PROSITE" id="PS51192">
    <property type="entry name" value="HELICASE_ATP_BIND_1"/>
    <property type="match status" value="1"/>
</dbReference>
<dbReference type="InterPro" id="IPR038718">
    <property type="entry name" value="SNF2-like_sf"/>
</dbReference>
<protein>
    <recommendedName>
        <fullName evidence="3">DNA helicase</fullName>
        <ecNumber evidence="3">3.6.4.12</ecNumber>
    </recommendedName>
</protein>
<dbReference type="EC" id="3.6.4.12" evidence="3"/>
<comment type="similarity">
    <text evidence="2">Belongs to the SNF2/RAD54 helicase family.</text>
</comment>
<name>A0A1G4IUR0_9SACH</name>
<dbReference type="InterPro" id="IPR001650">
    <property type="entry name" value="Helicase_C-like"/>
</dbReference>
<sequence length="883" mass="99072">MARRKLPNAPPNGIGAGERPSLAPKPLNIEAARVKLTQPFKVPIKTSARTTAVRERTARKRPVTYVYEEFPAADDNDDDFDGNTGEDRDRSLRKRVDALSARRLSGDPARLGQIETVLRRSFTVPIRNYVCRHNLPRALGTKPKIVMEPRPLHDPTDEFAIVLFDPTVDGEITMPSQETLRASPPPPIKSSPTSRAASPTATQLQTQTAGLSASQAAAKKMLSNGVPNKSLRELLGDPEKEKRFANVPVVIDPILAKILRPHQVEGVRFLYRCVTGLVMKDFEVAQAIVSNATEDAAMVPSPASAPKKIEQNKGAYGAIMADEMGLGKTLQCIALMWTLLRQGPQGKKTIDKCVIVCPSSLVNNWANEIVKWLGRDTLPSLAVDGKKSSLNNGTVSQAVRTWAQACGRNVVKPVLIISYETLRRNVEHLKNCEVGLLLADEGHRLKNADSLTFTSLNSIACPRRIILSGTPIQNDLSEYFALLNFSNPGLLGSKSDFRKNYEMPILRGRDACATDSEVTIGNSKLQELSTVVSKFIIRRTNDILSKYLPCKYEHVIFVNPSPLQKELYAHFLKSREVKDLVTNKPKQQPLKAIGLLKKLCNHPALLDLPNEIRDSENFLPEDYQDFTYSKRGSSVQIKYSSKFLILQRFLHQIKTQSNDKIVLISNYTQTLDMIERLCRDCDYGVIRLDGTLAINKRQKLVDRFNDPEGQEFIFLLSSKAGGCGINLIGANRLILMDPDWNPAADQQALARVWRDGQKKDCFIYRFISTGTIEEKIYQRQSMKMSLSSCVVDEKEDVERLYSNENLKQLFEFNQNSDCDTHDGYQCKRCKKGKQIIKPRAMLYGDATTWNHVDRDALAKTNDHLLKREASFNDISYVFQYISC</sequence>
<dbReference type="GO" id="GO:0016817">
    <property type="term" value="F:hydrolase activity, acting on acid anhydrides"/>
    <property type="evidence" value="ECO:0007669"/>
    <property type="project" value="InterPro"/>
</dbReference>
<comment type="catalytic activity">
    <reaction evidence="13">
        <text>ATP + H2O = ADP + phosphate + H(+)</text>
        <dbReference type="Rhea" id="RHEA:13065"/>
        <dbReference type="ChEBI" id="CHEBI:15377"/>
        <dbReference type="ChEBI" id="CHEBI:15378"/>
        <dbReference type="ChEBI" id="CHEBI:30616"/>
        <dbReference type="ChEBI" id="CHEBI:43474"/>
        <dbReference type="ChEBI" id="CHEBI:456216"/>
        <dbReference type="EC" id="3.6.4.12"/>
    </reaction>
</comment>
<dbReference type="GO" id="GO:0003677">
    <property type="term" value="F:DNA binding"/>
    <property type="evidence" value="ECO:0007669"/>
    <property type="project" value="UniProtKB-KW"/>
</dbReference>
<evidence type="ECO:0000256" key="5">
    <source>
        <dbReference type="ARBA" id="ARBA00022741"/>
    </source>
</evidence>
<evidence type="ECO:0000256" key="10">
    <source>
        <dbReference type="ARBA" id="ARBA00023125"/>
    </source>
</evidence>
<evidence type="ECO:0000256" key="6">
    <source>
        <dbReference type="ARBA" id="ARBA00022763"/>
    </source>
</evidence>
<dbReference type="Gene3D" id="3.40.50.300">
    <property type="entry name" value="P-loop containing nucleotide triphosphate hydrolases"/>
    <property type="match status" value="1"/>
</dbReference>
<keyword evidence="7" id="KW-0378">Hydrolase</keyword>
<evidence type="ECO:0000256" key="9">
    <source>
        <dbReference type="ARBA" id="ARBA00022840"/>
    </source>
</evidence>
<dbReference type="Gene3D" id="3.40.50.10810">
    <property type="entry name" value="Tandem AAA-ATPase domain"/>
    <property type="match status" value="1"/>
</dbReference>
<dbReference type="AlphaFoldDB" id="A0A1G4IUR0"/>
<evidence type="ECO:0000256" key="12">
    <source>
        <dbReference type="ARBA" id="ARBA00023242"/>
    </source>
</evidence>
<evidence type="ECO:0000256" key="11">
    <source>
        <dbReference type="ARBA" id="ARBA00023204"/>
    </source>
</evidence>
<dbReference type="Gene3D" id="1.20.120.850">
    <property type="entry name" value="SWI2/SNF2 ATPases, N-terminal domain"/>
    <property type="match status" value="1"/>
</dbReference>
<dbReference type="GO" id="GO:0045003">
    <property type="term" value="P:double-strand break repair via synthesis-dependent strand annealing"/>
    <property type="evidence" value="ECO:0007669"/>
    <property type="project" value="TreeGrafter"/>
</dbReference>
<evidence type="ECO:0000256" key="7">
    <source>
        <dbReference type="ARBA" id="ARBA00022801"/>
    </source>
</evidence>
<evidence type="ECO:0000256" key="14">
    <source>
        <dbReference type="SAM" id="MobiDB-lite"/>
    </source>
</evidence>
<dbReference type="Pfam" id="PF00271">
    <property type="entry name" value="Helicase_C"/>
    <property type="match status" value="1"/>
</dbReference>
<dbReference type="SMART" id="SM00490">
    <property type="entry name" value="HELICc"/>
    <property type="match status" value="1"/>
</dbReference>
<feature type="region of interest" description="Disordered" evidence="14">
    <location>
        <begin position="1"/>
        <end position="24"/>
    </location>
</feature>
<dbReference type="OrthoDB" id="413460at2759"/>
<dbReference type="InterPro" id="IPR013967">
    <property type="entry name" value="Rad54_N"/>
</dbReference>
<keyword evidence="18" id="KW-1185">Reference proteome</keyword>
<keyword evidence="10" id="KW-0238">DNA-binding</keyword>
<dbReference type="GO" id="GO:0005524">
    <property type="term" value="F:ATP binding"/>
    <property type="evidence" value="ECO:0007669"/>
    <property type="project" value="UniProtKB-KW"/>
</dbReference>
<evidence type="ECO:0000256" key="3">
    <source>
        <dbReference type="ARBA" id="ARBA00012551"/>
    </source>
</evidence>
<feature type="region of interest" description="Disordered" evidence="14">
    <location>
        <begin position="175"/>
        <end position="204"/>
    </location>
</feature>
<dbReference type="PANTHER" id="PTHR45629">
    <property type="entry name" value="SNF2/RAD54 FAMILY MEMBER"/>
    <property type="match status" value="1"/>
</dbReference>
<dbReference type="InterPro" id="IPR049730">
    <property type="entry name" value="SNF2/RAD54-like_C"/>
</dbReference>
<dbReference type="PANTHER" id="PTHR45629:SF7">
    <property type="entry name" value="DNA EXCISION REPAIR PROTEIN ERCC-6-RELATED"/>
    <property type="match status" value="1"/>
</dbReference>
<accession>A0A1G4IUR0</accession>
<dbReference type="EMBL" id="LT598464">
    <property type="protein sequence ID" value="SCU80750.1"/>
    <property type="molecule type" value="Genomic_DNA"/>
</dbReference>
<dbReference type="InterPro" id="IPR000330">
    <property type="entry name" value="SNF2_N"/>
</dbReference>
<dbReference type="GO" id="GO:0007131">
    <property type="term" value="P:reciprocal meiotic recombination"/>
    <property type="evidence" value="ECO:0007669"/>
    <property type="project" value="TreeGrafter"/>
</dbReference>
<keyword evidence="5" id="KW-0547">Nucleotide-binding</keyword>
<reference evidence="17 18" key="1">
    <citation type="submission" date="2016-03" db="EMBL/GenBank/DDBJ databases">
        <authorList>
            <person name="Devillers H."/>
        </authorList>
    </citation>
    <scope>NUCLEOTIDE SEQUENCE [LARGE SCALE GENOMIC DNA]</scope>
    <source>
        <strain evidence="17">CBS 11717</strain>
    </source>
</reference>
<keyword evidence="9" id="KW-0067">ATP-binding</keyword>
<dbReference type="GO" id="GO:0003678">
    <property type="term" value="F:DNA helicase activity"/>
    <property type="evidence" value="ECO:0007669"/>
    <property type="project" value="UniProtKB-EC"/>
</dbReference>
<evidence type="ECO:0000259" key="16">
    <source>
        <dbReference type="PROSITE" id="PS51194"/>
    </source>
</evidence>
<comment type="subcellular location">
    <subcellularLocation>
        <location evidence="1">Nucleus</location>
    </subcellularLocation>
</comment>
<dbReference type="SUPFAM" id="SSF52540">
    <property type="entry name" value="P-loop containing nucleoside triphosphate hydrolases"/>
    <property type="match status" value="2"/>
</dbReference>
<dbReference type="FunFam" id="3.40.50.300:FF:000332">
    <property type="entry name" value="DNA repair and recombination protein RAD54-like"/>
    <property type="match status" value="1"/>
</dbReference>
<evidence type="ECO:0000313" key="18">
    <source>
        <dbReference type="Proteomes" id="UP000191024"/>
    </source>
</evidence>
<keyword evidence="8" id="KW-0347">Helicase</keyword>
<keyword evidence="12" id="KW-0539">Nucleus</keyword>
<dbReference type="CDD" id="cd18793">
    <property type="entry name" value="SF2_C_SNF"/>
    <property type="match status" value="1"/>
</dbReference>
<feature type="compositionally biased region" description="Low complexity" evidence="14">
    <location>
        <begin position="190"/>
        <end position="204"/>
    </location>
</feature>
<evidence type="ECO:0000259" key="15">
    <source>
        <dbReference type="PROSITE" id="PS51192"/>
    </source>
</evidence>
<feature type="compositionally biased region" description="Acidic residues" evidence="14">
    <location>
        <begin position="72"/>
        <end position="81"/>
    </location>
</feature>
<proteinExistence type="inferred from homology"/>
<feature type="domain" description="Helicase ATP-binding" evidence="15">
    <location>
        <begin position="309"/>
        <end position="489"/>
    </location>
</feature>
<dbReference type="InterPro" id="IPR014001">
    <property type="entry name" value="Helicase_ATP-bd"/>
</dbReference>
<dbReference type="InterPro" id="IPR050496">
    <property type="entry name" value="SNF2_RAD54_helicase_repair"/>
</dbReference>
<keyword evidence="6" id="KW-0227">DNA damage</keyword>
<dbReference type="GO" id="GO:0005634">
    <property type="term" value="C:nucleus"/>
    <property type="evidence" value="ECO:0007669"/>
    <property type="project" value="UniProtKB-SubCell"/>
</dbReference>